<reference evidence="3" key="1">
    <citation type="submission" date="2017-02" db="EMBL/GenBank/DDBJ databases">
        <authorList>
            <person name="Varghese N."/>
            <person name="Submissions S."/>
        </authorList>
    </citation>
    <scope>NUCLEOTIDE SEQUENCE [LARGE SCALE GENOMIC DNA]</scope>
    <source>
        <strain evidence="3">DSM 22224</strain>
    </source>
</reference>
<dbReference type="InterPro" id="IPR002591">
    <property type="entry name" value="Phosphodiest/P_Trfase"/>
</dbReference>
<accession>A0A1T4MH57</accession>
<dbReference type="GO" id="GO:0016787">
    <property type="term" value="F:hydrolase activity"/>
    <property type="evidence" value="ECO:0007669"/>
    <property type="project" value="UniProtKB-ARBA"/>
</dbReference>
<keyword evidence="3" id="KW-1185">Reference proteome</keyword>
<dbReference type="SUPFAM" id="SSF53649">
    <property type="entry name" value="Alkaline phosphatase-like"/>
    <property type="match status" value="1"/>
</dbReference>
<feature type="signal peptide" evidence="1">
    <location>
        <begin position="1"/>
        <end position="21"/>
    </location>
</feature>
<evidence type="ECO:0000313" key="2">
    <source>
        <dbReference type="EMBL" id="SJZ66104.1"/>
    </source>
</evidence>
<evidence type="ECO:0000256" key="1">
    <source>
        <dbReference type="SAM" id="SignalP"/>
    </source>
</evidence>
<proteinExistence type="predicted"/>
<dbReference type="OrthoDB" id="279982at2"/>
<dbReference type="Pfam" id="PF01663">
    <property type="entry name" value="Phosphodiest"/>
    <property type="match status" value="1"/>
</dbReference>
<dbReference type="RefSeq" id="WP_078667728.1">
    <property type="nucleotide sequence ID" value="NZ_FUWZ01000001.1"/>
</dbReference>
<sequence length="410" mass="45913">MLKTLILSALTFSCTSLMVQAQKKKALFIIVDGIPADVIEKQPTPNLRNVAKVGGYTRAHVGGEKGGYSETPTISAVGYNSLLTGTWVNKHNVWDNDIAAQNYSYGSIFRFFKQAYPQKKTAVFSSWLDNRTKLVGDGLPQTGHLQIDYHVDGLEKDTARFPHDNDSWYMHLIDEAVVDSAAAYVRNVAPDLTWVYLEYTDDMGHRYGDSEKFYAAINMMDAQVGRIWDAIEYRRKNFGEDWQLFITTDHGRTASNGKGHGGQSDRERTTWMVTNAKGLNDYFKTGQPGIVDILPTMARFLQINIPQEDTRELDGAPLTGKVSLTQPGATLNNGSLHLTWKAREKKGKVKIWVTTTNHFNTGGHDSYKLLGEVPLQQEQADINVKDIPSGFYKVVMEGPDNTVNRWVGKP</sequence>
<dbReference type="Proteomes" id="UP000190367">
    <property type="component" value="Unassembled WGS sequence"/>
</dbReference>
<name>A0A1T4MH57_9BACT</name>
<dbReference type="PANTHER" id="PTHR10151:SF120">
    <property type="entry name" value="BIS(5'-ADENOSYL)-TRIPHOSPHATASE"/>
    <property type="match status" value="1"/>
</dbReference>
<organism evidence="2 3">
    <name type="scientific">Chitinophaga eiseniae</name>
    <dbReference type="NCBI Taxonomy" id="634771"/>
    <lineage>
        <taxon>Bacteria</taxon>
        <taxon>Pseudomonadati</taxon>
        <taxon>Bacteroidota</taxon>
        <taxon>Chitinophagia</taxon>
        <taxon>Chitinophagales</taxon>
        <taxon>Chitinophagaceae</taxon>
        <taxon>Chitinophaga</taxon>
    </lineage>
</organism>
<gene>
    <name evidence="2" type="ORF">SAMN04488128_1011106</name>
</gene>
<dbReference type="InterPro" id="IPR017850">
    <property type="entry name" value="Alkaline_phosphatase_core_sf"/>
</dbReference>
<dbReference type="AlphaFoldDB" id="A0A1T4MH57"/>
<evidence type="ECO:0000313" key="3">
    <source>
        <dbReference type="Proteomes" id="UP000190367"/>
    </source>
</evidence>
<dbReference type="EMBL" id="FUWZ01000001">
    <property type="protein sequence ID" value="SJZ66104.1"/>
    <property type="molecule type" value="Genomic_DNA"/>
</dbReference>
<dbReference type="Gene3D" id="3.40.720.10">
    <property type="entry name" value="Alkaline Phosphatase, subunit A"/>
    <property type="match status" value="1"/>
</dbReference>
<protein>
    <submittedName>
        <fullName evidence="2">Type I phosphodiesterase / nucleotide pyrophosphatase</fullName>
    </submittedName>
</protein>
<dbReference type="PANTHER" id="PTHR10151">
    <property type="entry name" value="ECTONUCLEOTIDE PYROPHOSPHATASE/PHOSPHODIESTERASE"/>
    <property type="match status" value="1"/>
</dbReference>
<feature type="chain" id="PRO_5010536047" evidence="1">
    <location>
        <begin position="22"/>
        <end position="410"/>
    </location>
</feature>
<keyword evidence="1" id="KW-0732">Signal</keyword>
<dbReference type="STRING" id="634771.SAMN04488128_1011106"/>